<reference evidence="9" key="1">
    <citation type="submission" date="2025-08" db="UniProtKB">
        <authorList>
            <consortium name="Ensembl"/>
        </authorList>
    </citation>
    <scope>IDENTIFICATION</scope>
</reference>
<feature type="compositionally biased region" description="Polar residues" evidence="5">
    <location>
        <begin position="574"/>
        <end position="588"/>
    </location>
</feature>
<evidence type="ECO:0000256" key="1">
    <source>
        <dbReference type="ARBA" id="ARBA00004177"/>
    </source>
</evidence>
<feature type="compositionally biased region" description="Polar residues" evidence="5">
    <location>
        <begin position="1318"/>
        <end position="1328"/>
    </location>
</feature>
<dbReference type="SUPFAM" id="SSF47576">
    <property type="entry name" value="Calponin-homology domain, CH-domain"/>
    <property type="match status" value="1"/>
</dbReference>
<dbReference type="InterPro" id="IPR036872">
    <property type="entry name" value="CH_dom_sf"/>
</dbReference>
<dbReference type="InterPro" id="IPR001715">
    <property type="entry name" value="CH_dom"/>
</dbReference>
<dbReference type="Pfam" id="PF12130">
    <property type="entry name" value="bMERB_dom"/>
    <property type="match status" value="1"/>
</dbReference>
<evidence type="ECO:0000259" key="7">
    <source>
        <dbReference type="PROSITE" id="PS51840"/>
    </source>
</evidence>
<organism evidence="9 10">
    <name type="scientific">Paramormyrops kingsleyae</name>
    <dbReference type="NCBI Taxonomy" id="1676925"/>
    <lineage>
        <taxon>Eukaryota</taxon>
        <taxon>Metazoa</taxon>
        <taxon>Chordata</taxon>
        <taxon>Craniata</taxon>
        <taxon>Vertebrata</taxon>
        <taxon>Euteleostomi</taxon>
        <taxon>Actinopterygii</taxon>
        <taxon>Neopterygii</taxon>
        <taxon>Teleostei</taxon>
        <taxon>Osteoglossocephala</taxon>
        <taxon>Osteoglossomorpha</taxon>
        <taxon>Osteoglossiformes</taxon>
        <taxon>Mormyridae</taxon>
        <taxon>Paramormyrops</taxon>
    </lineage>
</organism>
<feature type="domain" description="C2 NT-type" evidence="7">
    <location>
        <begin position="8"/>
        <end position="157"/>
    </location>
</feature>
<dbReference type="Pfam" id="PF00307">
    <property type="entry name" value="CH"/>
    <property type="match status" value="1"/>
</dbReference>
<dbReference type="Ensembl" id="ENSPKIT00000035823.1">
    <property type="protein sequence ID" value="ENSPKIP00000018981.1"/>
    <property type="gene ID" value="ENSPKIG00000004112.1"/>
</dbReference>
<dbReference type="SMART" id="SM00033">
    <property type="entry name" value="CH"/>
    <property type="match status" value="1"/>
</dbReference>
<dbReference type="GO" id="GO:0005768">
    <property type="term" value="C:endosome"/>
    <property type="evidence" value="ECO:0007669"/>
    <property type="project" value="UniProtKB-SubCell"/>
</dbReference>
<dbReference type="SMART" id="SM01203">
    <property type="entry name" value="DUF3585"/>
    <property type="match status" value="1"/>
</dbReference>
<dbReference type="CDD" id="cd21255">
    <property type="entry name" value="CH_EHBP1L1"/>
    <property type="match status" value="1"/>
</dbReference>
<evidence type="ECO:0000259" key="8">
    <source>
        <dbReference type="PROSITE" id="PS51848"/>
    </source>
</evidence>
<evidence type="ECO:0000259" key="6">
    <source>
        <dbReference type="PROSITE" id="PS50021"/>
    </source>
</evidence>
<dbReference type="InterPro" id="IPR019448">
    <property type="entry name" value="NT-C2"/>
</dbReference>
<proteinExistence type="predicted"/>
<evidence type="ECO:0000256" key="3">
    <source>
        <dbReference type="ARBA" id="ARBA00022753"/>
    </source>
</evidence>
<feature type="compositionally biased region" description="Basic and acidic residues" evidence="5">
    <location>
        <begin position="967"/>
        <end position="978"/>
    </location>
</feature>
<dbReference type="InterPro" id="IPR050540">
    <property type="entry name" value="F-actin_Monoox_Mical"/>
</dbReference>
<sequence length="1517" mass="166315">MTSVWKRLQRVGKKASKFQFVASYQELVVECTKKWQPDKLRVVWTRRNRRICSKLHGWQPGIKNPYRGMVVWPVPENVDITVTLFKDPHADQFEDKAWTFVIENETKGHRKVLASVDVNMKEFASPTLTQTDLTLKLKPLSVKVVEATLKLSLSCVFLREGKATDEDMQSLASLMSVKPTDIGNLDDFNESDEEEDRKPGAGVGTATPPAAPLPPARRSREQESRPPGMMDPSLIESHRQLNTLTEEGVPSPLTVCPTVLEEPTSPMKTTPKPLNISRKEDTPRSSRSAGSISIANQILAPATLSPAPVTMGTASLEKVTAVFQPAEPGMPFESVVNSEVISRGDGASSPSPPSQPELQSPEVFARDQAAESVLQPPAAEEANKDIATGNPDIFTEFPSASMTDTAYSSLVEPLSQSDQRTSLETSAFVDVELNNEGQEAFATDCPSSPDAERPLWAALEEKALEKEEGSVDTAESRDRGSETMSTTLPTSEGLHEGQEPVPQEVSLDNTYQKVNPFPKVTPPRRSKKKNNLPPLQEVGSNRPDPETTPAKMAPPRRTKGKNSPHLVSQEPGYQDSSTLTPTAASESIPSLHIPASQRFNVGDDLEPPVPTLASGQPENMQVTPQEDLDMEKQDTPVETALESDVSVKSSVVPWPLPAPQSQAQLSEAVLHTAHKCPSSDSKLSKEESLLLARILQMDLEEEPPDAPVAAPRLRKVLRVNPDSLAPPHSPSPSEAEAHLLPVSASDKVAPDTTSKDLKLHQTVPSLRGSPRDVDTGCTKQDSVPVPDMNDSLTDAQANFSAGDRDLVDMSLSETVEDKRSNERDQKSTHDLLFSMAFPQSQSDDSVTLVSSDVIKEATVTEANRMDIGANGNFPSVDSDVLLVSSSNASEGSDGQPALIAPPPAQNKGSFLAGMDWGTSERNRESKIETGVTAVKEEVTPVAGSDGLVLFTVDAAFTAPNDGFEAEQANKRPVTEPDSPHPVAAAPGPVSACPEPSSQSTARQQGSPPTANVVAPHRKRKTTPPPDVPKVVPATVTEVSSLPASSALVTSSQSLLEWCQDITKQYKGVKVTNFSTSWRNGLAFCAILHHFHPDKVDYDQLDPYDIKFNNKKAFDGFANLGISRLMEPSDMVLLTVPDRLIVMTYLCQIRAHFTGQELSVLQIEKNSSQTSYAVGDPKGSTDLDTAARYCVQKLQASGVSLETNGKAAETEREGEGRSNGNLVAPPRSRRVSRPDESGGGAASRPEEKPAQTPQPPPRSHAASRSSFSHVRDADLVKKHRLRHKSESTEEADPAEQQSAPHSTRRASQEQTVAEVKNGSEATAETSQSEVPRVPIEQEHEEHGPEEEHKPGEEDSLDTSQYVLSEIQALESEQNHIDSRAAVVEKRLRRLMETGSDRDEEETLIQEWFTLVNKKNALIRRQDHLQLLQEEQDLERRFDLLTRELRAMMAIEEWQKTQAQQHREQLLLQELVSLVNQRDELVRDMDAKERGALEEDERLERGLEQRRRKYSRKEKCVVQ</sequence>
<keyword evidence="4" id="KW-0175">Coiled coil</keyword>
<feature type="region of interest" description="Disordered" evidence="5">
    <location>
        <begin position="1199"/>
        <end position="1355"/>
    </location>
</feature>
<evidence type="ECO:0000256" key="5">
    <source>
        <dbReference type="SAM" id="MobiDB-lite"/>
    </source>
</evidence>
<keyword evidence="3" id="KW-0967">Endosome</keyword>
<dbReference type="PROSITE" id="PS51848">
    <property type="entry name" value="BMERB"/>
    <property type="match status" value="1"/>
</dbReference>
<feature type="region of interest" description="Disordered" evidence="5">
    <location>
        <begin position="720"/>
        <end position="805"/>
    </location>
</feature>
<evidence type="ECO:0000256" key="2">
    <source>
        <dbReference type="ARBA" id="ARBA00022553"/>
    </source>
</evidence>
<comment type="subcellular location">
    <subcellularLocation>
        <location evidence="1">Endosome</location>
    </subcellularLocation>
</comment>
<feature type="compositionally biased region" description="Basic and acidic residues" evidence="5">
    <location>
        <begin position="459"/>
        <end position="481"/>
    </location>
</feature>
<feature type="compositionally biased region" description="Low complexity" evidence="5">
    <location>
        <begin position="1258"/>
        <end position="1267"/>
    </location>
</feature>
<dbReference type="GeneTree" id="ENSGT00940000161027"/>
<feature type="region of interest" description="Disordered" evidence="5">
    <location>
        <begin position="179"/>
        <end position="233"/>
    </location>
</feature>
<evidence type="ECO:0000313" key="9">
    <source>
        <dbReference type="Ensembl" id="ENSPKIP00000018981.1"/>
    </source>
</evidence>
<feature type="compositionally biased region" description="Basic and acidic residues" evidence="5">
    <location>
        <begin position="1334"/>
        <end position="1351"/>
    </location>
</feature>
<dbReference type="PANTHER" id="PTHR23167:SF42">
    <property type="entry name" value="EH DOMAIN-BINDING PROTEIN 1-LIKE PROTEIN 1"/>
    <property type="match status" value="1"/>
</dbReference>
<evidence type="ECO:0000313" key="10">
    <source>
        <dbReference type="Proteomes" id="UP000261540"/>
    </source>
</evidence>
<dbReference type="PANTHER" id="PTHR23167">
    <property type="entry name" value="CALPONIN HOMOLOGY DOMAIN-CONTAINING PROTEIN DDB_G0272472-RELATED"/>
    <property type="match status" value="1"/>
</dbReference>
<feature type="domain" description="Calponin-homology (CH)" evidence="6">
    <location>
        <begin position="1048"/>
        <end position="1153"/>
    </location>
</feature>
<dbReference type="Pfam" id="PF10358">
    <property type="entry name" value="NT-C2"/>
    <property type="match status" value="1"/>
</dbReference>
<dbReference type="InterPro" id="IPR022735">
    <property type="entry name" value="bMERB_dom"/>
</dbReference>
<accession>A0A3B3RMM4</accession>
<name>A0A3B3RMM4_9TELE</name>
<feature type="region of interest" description="Disordered" evidence="5">
    <location>
        <begin position="439"/>
        <end position="621"/>
    </location>
</feature>
<feature type="compositionally biased region" description="Polar residues" evidence="5">
    <location>
        <begin position="995"/>
        <end position="1009"/>
    </location>
</feature>
<feature type="compositionally biased region" description="Polar residues" evidence="5">
    <location>
        <begin position="790"/>
        <end position="799"/>
    </location>
</feature>
<feature type="region of interest" description="Disordered" evidence="5">
    <location>
        <begin position="966"/>
        <end position="1030"/>
    </location>
</feature>
<evidence type="ECO:0008006" key="11">
    <source>
        <dbReference type="Google" id="ProtNLM"/>
    </source>
</evidence>
<dbReference type="Proteomes" id="UP000261540">
    <property type="component" value="Unplaced"/>
</dbReference>
<dbReference type="FunFam" id="1.10.418.10:FF:000023">
    <property type="entry name" value="EH domain-binding protein 1 isoform X1"/>
    <property type="match status" value="1"/>
</dbReference>
<feature type="region of interest" description="Disordered" evidence="5">
    <location>
        <begin position="886"/>
        <end position="906"/>
    </location>
</feature>
<protein>
    <recommendedName>
        <fullName evidence="11">EH domain binding protein 1 like 1</fullName>
    </recommendedName>
</protein>
<dbReference type="PROSITE" id="PS50021">
    <property type="entry name" value="CH"/>
    <property type="match status" value="1"/>
</dbReference>
<feature type="region of interest" description="Disordered" evidence="5">
    <location>
        <begin position="366"/>
        <end position="398"/>
    </location>
</feature>
<feature type="domain" description="BMERB" evidence="8">
    <location>
        <begin position="1348"/>
        <end position="1499"/>
    </location>
</feature>
<keyword evidence="10" id="KW-1185">Reference proteome</keyword>
<feature type="region of interest" description="Disordered" evidence="5">
    <location>
        <begin position="245"/>
        <end position="290"/>
    </location>
</feature>
<dbReference type="PROSITE" id="PS51840">
    <property type="entry name" value="C2_NT"/>
    <property type="match status" value="1"/>
</dbReference>
<evidence type="ECO:0000256" key="4">
    <source>
        <dbReference type="ARBA" id="ARBA00023054"/>
    </source>
</evidence>
<dbReference type="Gene3D" id="1.10.418.10">
    <property type="entry name" value="Calponin-like domain"/>
    <property type="match status" value="1"/>
</dbReference>
<reference evidence="9" key="2">
    <citation type="submission" date="2025-09" db="UniProtKB">
        <authorList>
            <consortium name="Ensembl"/>
        </authorList>
    </citation>
    <scope>IDENTIFICATION</scope>
</reference>
<feature type="region of interest" description="Disordered" evidence="5">
    <location>
        <begin position="341"/>
        <end position="360"/>
    </location>
</feature>
<keyword evidence="2" id="KW-0597">Phosphoprotein</keyword>